<organism evidence="1">
    <name type="scientific">marine sediment metagenome</name>
    <dbReference type="NCBI Taxonomy" id="412755"/>
    <lineage>
        <taxon>unclassified sequences</taxon>
        <taxon>metagenomes</taxon>
        <taxon>ecological metagenomes</taxon>
    </lineage>
</organism>
<protein>
    <submittedName>
        <fullName evidence="1">Uncharacterized protein</fullName>
    </submittedName>
</protein>
<reference evidence="1" key="1">
    <citation type="journal article" date="2015" name="Nature">
        <title>Complex archaea that bridge the gap between prokaryotes and eukaryotes.</title>
        <authorList>
            <person name="Spang A."/>
            <person name="Saw J.H."/>
            <person name="Jorgensen S.L."/>
            <person name="Zaremba-Niedzwiedzka K."/>
            <person name="Martijn J."/>
            <person name="Lind A.E."/>
            <person name="van Eijk R."/>
            <person name="Schleper C."/>
            <person name="Guy L."/>
            <person name="Ettema T.J."/>
        </authorList>
    </citation>
    <scope>NUCLEOTIDE SEQUENCE</scope>
</reference>
<name>A0A0F9SHE8_9ZZZZ</name>
<gene>
    <name evidence="1" type="ORF">LCGC14_0452770</name>
</gene>
<dbReference type="EMBL" id="LAZR01000452">
    <property type="protein sequence ID" value="KKN68320.1"/>
    <property type="molecule type" value="Genomic_DNA"/>
</dbReference>
<sequence>MARCPLKQDIRDKLWVPYARKLAGRGVLSKYLTLYSPPMMDIKHLQRKGLLAYDGETFNGVVTVAYEEAHFGDAISRSSGRPELFLEGDINHLLTEKKTRRAKQLRNMFPFQVINLDYNNSVFFREDDKRISENLKGIGEIFRLQRQANCREFVLFVTTRADAGARGSRGQLSGSFLDDLSKRITENVKMSQAFSRAYRAAFGDVSAKALQREKYRDFVPVGIAKLVAGMLAVQRYEIISADAHMLVRDDKSPEIWLLHLAFRVRLEQVPRATTLGGLGRPRKLDFERKLARFVRTVGEGGVTWLRETADRERLETQHGEYMRELASQTVDLPIPEHREDA</sequence>
<proteinExistence type="predicted"/>
<evidence type="ECO:0000313" key="1">
    <source>
        <dbReference type="EMBL" id="KKN68320.1"/>
    </source>
</evidence>
<accession>A0A0F9SHE8</accession>
<dbReference type="AlphaFoldDB" id="A0A0F9SHE8"/>
<comment type="caution">
    <text evidence="1">The sequence shown here is derived from an EMBL/GenBank/DDBJ whole genome shotgun (WGS) entry which is preliminary data.</text>
</comment>